<accession>A0A7Z1AEH3</accession>
<evidence type="ECO:0000256" key="1">
    <source>
        <dbReference type="SAM" id="SignalP"/>
    </source>
</evidence>
<dbReference type="OrthoDB" id="8557099at2"/>
<name>A0A7Z1AEH3_9GAMM</name>
<dbReference type="EMBL" id="MARB01000015">
    <property type="protein sequence ID" value="ODJ87010.1"/>
    <property type="molecule type" value="Genomic_DNA"/>
</dbReference>
<organism evidence="2 3">
    <name type="scientific">Candidatus Thiodiazotropha endolucinida</name>
    <dbReference type="NCBI Taxonomy" id="1655433"/>
    <lineage>
        <taxon>Bacteria</taxon>
        <taxon>Pseudomonadati</taxon>
        <taxon>Pseudomonadota</taxon>
        <taxon>Gammaproteobacteria</taxon>
        <taxon>Chromatiales</taxon>
        <taxon>Sedimenticolaceae</taxon>
        <taxon>Candidatus Thiodiazotropha</taxon>
    </lineage>
</organism>
<protein>
    <submittedName>
        <fullName evidence="2">Uncharacterized protein</fullName>
    </submittedName>
</protein>
<reference evidence="2 3" key="1">
    <citation type="submission" date="2016-06" db="EMBL/GenBank/DDBJ databases">
        <title>Genome sequence of endosymbiont of Candidatus Endolucinida thiodiazotropha.</title>
        <authorList>
            <person name="Poehlein A."/>
            <person name="Koenig S."/>
            <person name="Heiden S.E."/>
            <person name="Thuermer A."/>
            <person name="Voget S."/>
            <person name="Daniel R."/>
            <person name="Markert S."/>
            <person name="Gros O."/>
            <person name="Schweder T."/>
        </authorList>
    </citation>
    <scope>NUCLEOTIDE SEQUENCE [LARGE SCALE GENOMIC DNA]</scope>
    <source>
        <strain evidence="2 3">COS</strain>
    </source>
</reference>
<feature type="chain" id="PRO_5031357449" evidence="1">
    <location>
        <begin position="23"/>
        <end position="263"/>
    </location>
</feature>
<comment type="caution">
    <text evidence="2">The sequence shown here is derived from an EMBL/GenBank/DDBJ whole genome shotgun (WGS) entry which is preliminary data.</text>
</comment>
<feature type="signal peptide" evidence="1">
    <location>
        <begin position="1"/>
        <end position="22"/>
    </location>
</feature>
<evidence type="ECO:0000313" key="3">
    <source>
        <dbReference type="Proteomes" id="UP000094769"/>
    </source>
</evidence>
<dbReference type="RefSeq" id="WP_069125982.1">
    <property type="nucleotide sequence ID" value="NZ_MARB01000015.1"/>
</dbReference>
<evidence type="ECO:0000313" key="2">
    <source>
        <dbReference type="EMBL" id="ODJ87010.1"/>
    </source>
</evidence>
<proteinExistence type="predicted"/>
<sequence>MHQLLGVVIPACMLSLAGVAIGAEGGDATKPPQPAHDHRGEKRIVLENGDGAIITLWKPDLSTQQLTPDHNVVTIPMTGIDNYHAIVAEKDWGDHKEAVIRYEYRFGRPSKQSPSQLVAKQKTEFEIVPDPIPREHYRYHSLQSWNYLVRFNGRPVNDLEVVLNTANGTQLSSTTDSHGRVSFQIPDDFPGMIEGERDKRLGQFTVSSEYLEGNRRYTTQLNADYRVNPAHWQSTRLGLLVVGIGFIAGGFLGRVKRSGGMVQ</sequence>
<keyword evidence="1" id="KW-0732">Signal</keyword>
<keyword evidence="3" id="KW-1185">Reference proteome</keyword>
<dbReference type="AlphaFoldDB" id="A0A7Z1AEH3"/>
<dbReference type="Proteomes" id="UP000094769">
    <property type="component" value="Unassembled WGS sequence"/>
</dbReference>
<gene>
    <name evidence="2" type="ORF">CODIS_27590</name>
</gene>